<dbReference type="GO" id="GO:0046930">
    <property type="term" value="C:pore complex"/>
    <property type="evidence" value="ECO:0007669"/>
    <property type="project" value="UniProtKB-KW"/>
</dbReference>
<dbReference type="PANTHER" id="PTHR33619:SF3">
    <property type="entry name" value="POLYSACCHARIDE EXPORT PROTEIN GFCE-RELATED"/>
    <property type="match status" value="1"/>
</dbReference>
<dbReference type="EMBL" id="AP023213">
    <property type="protein sequence ID" value="BCG47660.1"/>
    <property type="molecule type" value="Genomic_DNA"/>
</dbReference>
<dbReference type="PANTHER" id="PTHR33619">
    <property type="entry name" value="POLYSACCHARIDE EXPORT PROTEIN GFCE-RELATED"/>
    <property type="match status" value="1"/>
</dbReference>
<accession>A0A6S6M294</accession>
<evidence type="ECO:0000256" key="7">
    <source>
        <dbReference type="ARBA" id="ARBA00022729"/>
    </source>
</evidence>
<comment type="similarity">
    <text evidence="2">Belongs to the BexD/CtrA/VexA family.</text>
</comment>
<keyword evidence="7 15" id="KW-0732">Signal</keyword>
<dbReference type="InterPro" id="IPR003715">
    <property type="entry name" value="Poly_export_N"/>
</dbReference>
<evidence type="ECO:0000256" key="2">
    <source>
        <dbReference type="ARBA" id="ARBA00009450"/>
    </source>
</evidence>
<dbReference type="KEGG" id="gbn:GEOBRER4_24100"/>
<evidence type="ECO:0000256" key="11">
    <source>
        <dbReference type="ARBA" id="ARBA00023136"/>
    </source>
</evidence>
<feature type="domain" description="SLBB" evidence="17">
    <location>
        <begin position="183"/>
        <end position="263"/>
    </location>
</feature>
<dbReference type="Pfam" id="PF02563">
    <property type="entry name" value="Poly_export"/>
    <property type="match status" value="1"/>
</dbReference>
<dbReference type="GO" id="GO:0009279">
    <property type="term" value="C:cell outer membrane"/>
    <property type="evidence" value="ECO:0007669"/>
    <property type="project" value="UniProtKB-SubCell"/>
</dbReference>
<keyword evidence="13" id="KW-0998">Cell outer membrane</keyword>
<gene>
    <name evidence="18" type="ORF">GEOBRER4_n2499</name>
</gene>
<dbReference type="InterPro" id="IPR049712">
    <property type="entry name" value="Poly_export"/>
</dbReference>
<evidence type="ECO:0000256" key="8">
    <source>
        <dbReference type="ARBA" id="ARBA00023047"/>
    </source>
</evidence>
<keyword evidence="12" id="KW-0564">Palmitate</keyword>
<evidence type="ECO:0000256" key="4">
    <source>
        <dbReference type="ARBA" id="ARBA00022452"/>
    </source>
</evidence>
<dbReference type="Pfam" id="PF22461">
    <property type="entry name" value="SLBB_2"/>
    <property type="match status" value="1"/>
</dbReference>
<evidence type="ECO:0000259" key="16">
    <source>
        <dbReference type="Pfam" id="PF02563"/>
    </source>
</evidence>
<dbReference type="Gene3D" id="3.10.560.10">
    <property type="entry name" value="Outer membrane lipoprotein wza domain like"/>
    <property type="match status" value="1"/>
</dbReference>
<name>A0A6S6M294_9BACT</name>
<protein>
    <submittedName>
        <fullName evidence="18">Polysaccharide export protein</fullName>
    </submittedName>
</protein>
<proteinExistence type="inferred from homology"/>
<keyword evidence="19" id="KW-1185">Reference proteome</keyword>
<keyword evidence="10" id="KW-0626">Porin</keyword>
<organism evidence="18 19">
    <name type="scientific">Citrifermentans bremense</name>
    <dbReference type="NCBI Taxonomy" id="60035"/>
    <lineage>
        <taxon>Bacteria</taxon>
        <taxon>Pseudomonadati</taxon>
        <taxon>Thermodesulfobacteriota</taxon>
        <taxon>Desulfuromonadia</taxon>
        <taxon>Geobacterales</taxon>
        <taxon>Geobacteraceae</taxon>
        <taxon>Citrifermentans</taxon>
    </lineage>
</organism>
<dbReference type="Proteomes" id="UP000515472">
    <property type="component" value="Chromosome"/>
</dbReference>
<evidence type="ECO:0000256" key="10">
    <source>
        <dbReference type="ARBA" id="ARBA00023114"/>
    </source>
</evidence>
<feature type="signal peptide" evidence="15">
    <location>
        <begin position="1"/>
        <end position="22"/>
    </location>
</feature>
<evidence type="ECO:0000313" key="18">
    <source>
        <dbReference type="EMBL" id="BCG47660.1"/>
    </source>
</evidence>
<dbReference type="RefSeq" id="WP_185242524.1">
    <property type="nucleotide sequence ID" value="NZ_AP023213.1"/>
</dbReference>
<evidence type="ECO:0000256" key="13">
    <source>
        <dbReference type="ARBA" id="ARBA00023237"/>
    </source>
</evidence>
<keyword evidence="9" id="KW-0406">Ion transport</keyword>
<evidence type="ECO:0000313" key="19">
    <source>
        <dbReference type="Proteomes" id="UP000515472"/>
    </source>
</evidence>
<evidence type="ECO:0000256" key="12">
    <source>
        <dbReference type="ARBA" id="ARBA00023139"/>
    </source>
</evidence>
<evidence type="ECO:0000256" key="15">
    <source>
        <dbReference type="SAM" id="SignalP"/>
    </source>
</evidence>
<dbReference type="AlphaFoldDB" id="A0A6S6M294"/>
<dbReference type="Gene3D" id="3.30.1950.10">
    <property type="entry name" value="wza like domain"/>
    <property type="match status" value="1"/>
</dbReference>
<evidence type="ECO:0000256" key="6">
    <source>
        <dbReference type="ARBA" id="ARBA00022692"/>
    </source>
</evidence>
<dbReference type="GO" id="GO:0015159">
    <property type="term" value="F:polysaccharide transmembrane transporter activity"/>
    <property type="evidence" value="ECO:0007669"/>
    <property type="project" value="InterPro"/>
</dbReference>
<keyword evidence="14" id="KW-0449">Lipoprotein</keyword>
<evidence type="ECO:0000256" key="1">
    <source>
        <dbReference type="ARBA" id="ARBA00004571"/>
    </source>
</evidence>
<keyword evidence="5" id="KW-0762">Sugar transport</keyword>
<feature type="domain" description="Polysaccharide export protein N-terminal" evidence="16">
    <location>
        <begin position="22"/>
        <end position="94"/>
    </location>
</feature>
<evidence type="ECO:0000256" key="9">
    <source>
        <dbReference type="ARBA" id="ARBA00023065"/>
    </source>
</evidence>
<evidence type="ECO:0000256" key="5">
    <source>
        <dbReference type="ARBA" id="ARBA00022597"/>
    </source>
</evidence>
<feature type="chain" id="PRO_5027926438" evidence="15">
    <location>
        <begin position="23"/>
        <end position="268"/>
    </location>
</feature>
<comment type="subcellular location">
    <subcellularLocation>
        <location evidence="1">Cell outer membrane</location>
        <topology evidence="1">Multi-pass membrane protein</topology>
    </subcellularLocation>
</comment>
<reference evidence="18 19" key="1">
    <citation type="submission" date="2020-06" db="EMBL/GenBank/DDBJ databases">
        <title>Interaction of electrochemicaly active bacteria, Geobacter bremensis R4 on different carbon anode.</title>
        <authorList>
            <person name="Meng L."/>
            <person name="Yoshida N."/>
        </authorList>
    </citation>
    <scope>NUCLEOTIDE SEQUENCE [LARGE SCALE GENOMIC DNA]</scope>
    <source>
        <strain evidence="18 19">R4</strain>
    </source>
</reference>
<evidence type="ECO:0000256" key="3">
    <source>
        <dbReference type="ARBA" id="ARBA00022448"/>
    </source>
</evidence>
<dbReference type="GO" id="GO:0006811">
    <property type="term" value="P:monoatomic ion transport"/>
    <property type="evidence" value="ECO:0007669"/>
    <property type="project" value="UniProtKB-KW"/>
</dbReference>
<keyword evidence="6" id="KW-0812">Transmembrane</keyword>
<evidence type="ECO:0000256" key="14">
    <source>
        <dbReference type="ARBA" id="ARBA00023288"/>
    </source>
</evidence>
<dbReference type="GO" id="GO:0015288">
    <property type="term" value="F:porin activity"/>
    <property type="evidence" value="ECO:0007669"/>
    <property type="project" value="UniProtKB-KW"/>
</dbReference>
<dbReference type="InterPro" id="IPR017477">
    <property type="entry name" value="PEP-CTERM_polysacc_export"/>
</dbReference>
<sequence>MKLKVLLFSVVLIMCFPLFALSADYQIGEGDSLDIAVWGVKELNFPVKVRPDGKITVPGLGEVVASGMAPSALQAHLASRLKELVKNPIVTVTVREITNSKVYIFGSGVKAAVYDLSRRTTLLQLLCTLPDVKTADLRNAYLLRGGQKVKTDLYRLFTLGDIGQDLLLESNDSLFIPLLTDRSVYVLGAVNTPKAIEYREGMKVMEAILESGGFNKFANQNEVLVRRKNGAQEQSLEVKAKKLFKDGDLSQNIELKPGDYVLVKESFF</sequence>
<evidence type="ECO:0000259" key="17">
    <source>
        <dbReference type="Pfam" id="PF22461"/>
    </source>
</evidence>
<dbReference type="NCBIfam" id="TIGR03027">
    <property type="entry name" value="pepcterm_export"/>
    <property type="match status" value="1"/>
</dbReference>
<keyword evidence="3" id="KW-0813">Transport</keyword>
<dbReference type="InterPro" id="IPR054765">
    <property type="entry name" value="SLBB_dom"/>
</dbReference>
<keyword evidence="4" id="KW-1134">Transmembrane beta strand</keyword>
<keyword evidence="8" id="KW-0625">Polysaccharide transport</keyword>
<keyword evidence="11" id="KW-0472">Membrane</keyword>